<accession>A0A2K3KMB4</accession>
<comment type="caution">
    <text evidence="1">The sequence shown here is derived from an EMBL/GenBank/DDBJ whole genome shotgun (WGS) entry which is preliminary data.</text>
</comment>
<organism evidence="1 2">
    <name type="scientific">Trifolium pratense</name>
    <name type="common">Red clover</name>
    <dbReference type="NCBI Taxonomy" id="57577"/>
    <lineage>
        <taxon>Eukaryota</taxon>
        <taxon>Viridiplantae</taxon>
        <taxon>Streptophyta</taxon>
        <taxon>Embryophyta</taxon>
        <taxon>Tracheophyta</taxon>
        <taxon>Spermatophyta</taxon>
        <taxon>Magnoliopsida</taxon>
        <taxon>eudicotyledons</taxon>
        <taxon>Gunneridae</taxon>
        <taxon>Pentapetalae</taxon>
        <taxon>rosids</taxon>
        <taxon>fabids</taxon>
        <taxon>Fabales</taxon>
        <taxon>Fabaceae</taxon>
        <taxon>Papilionoideae</taxon>
        <taxon>50 kb inversion clade</taxon>
        <taxon>NPAAA clade</taxon>
        <taxon>Hologalegina</taxon>
        <taxon>IRL clade</taxon>
        <taxon>Trifolieae</taxon>
        <taxon>Trifolium</taxon>
    </lineage>
</organism>
<dbReference type="AlphaFoldDB" id="A0A2K3KMB4"/>
<reference evidence="1 2" key="2">
    <citation type="journal article" date="2017" name="Front. Plant Sci.">
        <title>Gene Classification and Mining of Molecular Markers Useful in Red Clover (Trifolium pratense) Breeding.</title>
        <authorList>
            <person name="Istvanek J."/>
            <person name="Dluhosova J."/>
            <person name="Dluhos P."/>
            <person name="Patkova L."/>
            <person name="Nedelnik J."/>
            <person name="Repkova J."/>
        </authorList>
    </citation>
    <scope>NUCLEOTIDE SEQUENCE [LARGE SCALE GENOMIC DNA]</scope>
    <source>
        <strain evidence="2">cv. Tatra</strain>
        <tissue evidence="1">Young leaves</tissue>
    </source>
</reference>
<gene>
    <name evidence="1" type="ORF">L195_g055634</name>
</gene>
<dbReference type="EMBL" id="ASHM01102061">
    <property type="protein sequence ID" value="PNX67448.1"/>
    <property type="molecule type" value="Genomic_DNA"/>
</dbReference>
<protein>
    <submittedName>
        <fullName evidence="1">Uncharacterized protein</fullName>
    </submittedName>
</protein>
<dbReference type="Proteomes" id="UP000236291">
    <property type="component" value="Unassembled WGS sequence"/>
</dbReference>
<sequence>MKVLLSSSQRLGGQMPLQNLTQDADLDLNVLVSCPQWLEGQKLLKEVAQVAQIQKLIS</sequence>
<evidence type="ECO:0000313" key="2">
    <source>
        <dbReference type="Proteomes" id="UP000236291"/>
    </source>
</evidence>
<evidence type="ECO:0000313" key="1">
    <source>
        <dbReference type="EMBL" id="PNX67448.1"/>
    </source>
</evidence>
<reference evidence="1 2" key="1">
    <citation type="journal article" date="2014" name="Am. J. Bot.">
        <title>Genome assembly and annotation for red clover (Trifolium pratense; Fabaceae).</title>
        <authorList>
            <person name="Istvanek J."/>
            <person name="Jaros M."/>
            <person name="Krenek A."/>
            <person name="Repkova J."/>
        </authorList>
    </citation>
    <scope>NUCLEOTIDE SEQUENCE [LARGE SCALE GENOMIC DNA]</scope>
    <source>
        <strain evidence="2">cv. Tatra</strain>
        <tissue evidence="1">Young leaves</tissue>
    </source>
</reference>
<name>A0A2K3KMB4_TRIPR</name>
<proteinExistence type="predicted"/>